<dbReference type="AlphaFoldDB" id="A0AAU9WA10"/>
<evidence type="ECO:0000259" key="1">
    <source>
        <dbReference type="Pfam" id="PF25273"/>
    </source>
</evidence>
<evidence type="ECO:0000313" key="3">
    <source>
        <dbReference type="Proteomes" id="UP001159428"/>
    </source>
</evidence>
<reference evidence="2 3" key="1">
    <citation type="submission" date="2022-05" db="EMBL/GenBank/DDBJ databases">
        <authorList>
            <consortium name="Genoscope - CEA"/>
            <person name="William W."/>
        </authorList>
    </citation>
    <scope>NUCLEOTIDE SEQUENCE [LARGE SCALE GENOMIC DNA]</scope>
</reference>
<dbReference type="InterPro" id="IPR057191">
    <property type="entry name" value="DUF7869"/>
</dbReference>
<name>A0AAU9WA10_9CNID</name>
<dbReference type="EMBL" id="CALNXJ010000010">
    <property type="protein sequence ID" value="CAH3106994.1"/>
    <property type="molecule type" value="Genomic_DNA"/>
</dbReference>
<dbReference type="PANTHER" id="PTHR33153:SF3">
    <property type="entry name" value="TRAFFICKING PROTEIN PARTICLE COMPLEX SUBUNIT 11 DOMAIN-CONTAINING PROTEIN"/>
    <property type="match status" value="1"/>
</dbReference>
<feature type="domain" description="DUF7869" evidence="1">
    <location>
        <begin position="209"/>
        <end position="272"/>
    </location>
</feature>
<keyword evidence="3" id="KW-1185">Reference proteome</keyword>
<dbReference type="Proteomes" id="UP001159428">
    <property type="component" value="Unassembled WGS sequence"/>
</dbReference>
<organism evidence="2 3">
    <name type="scientific">Pocillopora meandrina</name>
    <dbReference type="NCBI Taxonomy" id="46732"/>
    <lineage>
        <taxon>Eukaryota</taxon>
        <taxon>Metazoa</taxon>
        <taxon>Cnidaria</taxon>
        <taxon>Anthozoa</taxon>
        <taxon>Hexacorallia</taxon>
        <taxon>Scleractinia</taxon>
        <taxon>Astrocoeniina</taxon>
        <taxon>Pocilloporidae</taxon>
        <taxon>Pocillopora</taxon>
    </lineage>
</organism>
<protein>
    <recommendedName>
        <fullName evidence="1">DUF7869 domain-containing protein</fullName>
    </recommendedName>
</protein>
<accession>A0AAU9WA10</accession>
<dbReference type="Pfam" id="PF25273">
    <property type="entry name" value="DUF7869"/>
    <property type="match status" value="1"/>
</dbReference>
<sequence length="333" mass="39010">MDLAEMCIIRTNLQGKNSLQKRQIVLDWLWMHAKPNESDLQSIPFYLSGYKVCSTAYRVVLGLSTAVLNETFRNFRAGVRFLQTSGSKNLTHKTLMAETWMEAFFQKIGDKMPDTGILHLASFLNKTIMYGYLKTDIKDENEDVIHNNTFCCLLRDVFPLLKYPSVNFFKDILFLLIASRFICHMIYFYWKEVKVYYHHRDKAKKYPQQYACYFDFFQFPHDVNLTINILLLELQSTGEDLPDTLCLQMNNCWRENKNQFVLNFLALLVKLDKLMTSFERCYTPSPKAVEVEHGFAVKEWMSSFSTTLHNISNPHAFKFTKASSGKVVMQYKK</sequence>
<dbReference type="PANTHER" id="PTHR33153">
    <property type="entry name" value="MYND-TYPE DOMAIN-CONTAINING PROTEIN"/>
    <property type="match status" value="1"/>
</dbReference>
<proteinExistence type="predicted"/>
<gene>
    <name evidence="2" type="ORF">PMEA_00001782</name>
</gene>
<evidence type="ECO:0000313" key="2">
    <source>
        <dbReference type="EMBL" id="CAH3106994.1"/>
    </source>
</evidence>
<comment type="caution">
    <text evidence="2">The sequence shown here is derived from an EMBL/GenBank/DDBJ whole genome shotgun (WGS) entry which is preliminary data.</text>
</comment>